<dbReference type="GO" id="GO:0030134">
    <property type="term" value="C:COPII-coated ER to Golgi transport vesicle"/>
    <property type="evidence" value="ECO:0007669"/>
    <property type="project" value="TreeGrafter"/>
</dbReference>
<feature type="region of interest" description="Disordered" evidence="7">
    <location>
        <begin position="284"/>
        <end position="341"/>
    </location>
</feature>
<feature type="region of interest" description="Disordered" evidence="7">
    <location>
        <begin position="1"/>
        <end position="34"/>
    </location>
</feature>
<evidence type="ECO:0000313" key="10">
    <source>
        <dbReference type="EMBL" id="KAK3391732.1"/>
    </source>
</evidence>
<evidence type="ECO:0000256" key="2">
    <source>
        <dbReference type="ARBA" id="ARBA00022692"/>
    </source>
</evidence>
<dbReference type="CDD" id="cd06903">
    <property type="entry name" value="lectin_EMP46_EMP47"/>
    <property type="match status" value="1"/>
</dbReference>
<evidence type="ECO:0000256" key="5">
    <source>
        <dbReference type="ARBA" id="ARBA00023136"/>
    </source>
</evidence>
<dbReference type="PANTHER" id="PTHR12223">
    <property type="entry name" value="VESICULAR MANNOSE-BINDING LECTIN"/>
    <property type="match status" value="1"/>
</dbReference>
<dbReference type="InterPro" id="IPR013320">
    <property type="entry name" value="ConA-like_dom_sf"/>
</dbReference>
<keyword evidence="3" id="KW-0732">Signal</keyword>
<comment type="subcellular location">
    <subcellularLocation>
        <location evidence="1">Membrane</location>
        <topology evidence="1">Single-pass type I membrane protein</topology>
    </subcellularLocation>
</comment>
<sequence>MSLKRALSHRRFPRRQARAGRAERETPFDDCQQHRRRTTTTVNYTMRLLAGIVALGGVAEAAQYLVNDLSFGFGVRINPDGRNTIPHYSMQGNPNVPELLSNKVILTPPAPGNQRGAVWADKTLEHTAWTADIDFRVNGPERGSGLLNIWLAKDGARNIGSQSIYTVGKFEGLVLVVNQHGGSAGMIRGFLNDGSLDYSMRNNVDNLAFGHCWFSYRNLGRPSQIKLRHNSQNFKVEVDGRLCFESDKIHIPTGYNFGLSAASAENPDSFEVFKVVVLSEDDIGSVPQQQQNQQQQQYQQQQQPGENQKPLGGSTHDETGQKRPYMSFGRSGQAAIPDPYDNAIPDVEANTITSSKAQFEDLHTRIQSINHHLSSIFRSVAQYGGIADQNHQELSVMIGEMKGLLTKLDRFASVENKLENIEREMRSLRSEMTARLKESEHSIKYHVTDKHENLAGHVVKHAAPGHTKLYVAIVGSQVVLAVGFFIYKRRKAGGPKKYL</sequence>
<feature type="transmembrane region" description="Helical" evidence="8">
    <location>
        <begin position="469"/>
        <end position="487"/>
    </location>
</feature>
<feature type="transmembrane region" description="Helical" evidence="8">
    <location>
        <begin position="44"/>
        <end position="66"/>
    </location>
</feature>
<dbReference type="GO" id="GO:0000139">
    <property type="term" value="C:Golgi membrane"/>
    <property type="evidence" value="ECO:0007669"/>
    <property type="project" value="TreeGrafter"/>
</dbReference>
<dbReference type="PANTHER" id="PTHR12223:SF28">
    <property type="entry name" value="LECTIN, MANNOSE BINDING 1 LIKE"/>
    <property type="match status" value="1"/>
</dbReference>
<keyword evidence="11" id="KW-1185">Reference proteome</keyword>
<feature type="compositionally biased region" description="Basic residues" evidence="7">
    <location>
        <begin position="1"/>
        <end position="18"/>
    </location>
</feature>
<gene>
    <name evidence="10" type="ORF">B0T20DRAFT_510138</name>
</gene>
<dbReference type="InterPro" id="IPR051136">
    <property type="entry name" value="Intracellular_Lectin-GPT"/>
</dbReference>
<keyword evidence="2 8" id="KW-0812">Transmembrane</keyword>
<accession>A0AAE0U5L1</accession>
<dbReference type="FunFam" id="2.60.120.200:FF:000245">
    <property type="entry name" value="Similar to lectin family integral membrane protein"/>
    <property type="match status" value="1"/>
</dbReference>
<feature type="compositionally biased region" description="Basic and acidic residues" evidence="7">
    <location>
        <begin position="20"/>
        <end position="33"/>
    </location>
</feature>
<dbReference type="AlphaFoldDB" id="A0AAE0U5L1"/>
<evidence type="ECO:0000313" key="11">
    <source>
        <dbReference type="Proteomes" id="UP001281003"/>
    </source>
</evidence>
<organism evidence="10 11">
    <name type="scientific">Sordaria brevicollis</name>
    <dbReference type="NCBI Taxonomy" id="83679"/>
    <lineage>
        <taxon>Eukaryota</taxon>
        <taxon>Fungi</taxon>
        <taxon>Dikarya</taxon>
        <taxon>Ascomycota</taxon>
        <taxon>Pezizomycotina</taxon>
        <taxon>Sordariomycetes</taxon>
        <taxon>Sordariomycetidae</taxon>
        <taxon>Sordariales</taxon>
        <taxon>Sordariaceae</taxon>
        <taxon>Sordaria</taxon>
    </lineage>
</organism>
<evidence type="ECO:0000256" key="7">
    <source>
        <dbReference type="SAM" id="MobiDB-lite"/>
    </source>
</evidence>
<dbReference type="SUPFAM" id="SSF49899">
    <property type="entry name" value="Concanavalin A-like lectins/glucanases"/>
    <property type="match status" value="1"/>
</dbReference>
<reference evidence="10" key="1">
    <citation type="journal article" date="2023" name="Mol. Phylogenet. Evol.">
        <title>Genome-scale phylogeny and comparative genomics of the fungal order Sordariales.</title>
        <authorList>
            <person name="Hensen N."/>
            <person name="Bonometti L."/>
            <person name="Westerberg I."/>
            <person name="Brannstrom I.O."/>
            <person name="Guillou S."/>
            <person name="Cros-Aarteil S."/>
            <person name="Calhoun S."/>
            <person name="Haridas S."/>
            <person name="Kuo A."/>
            <person name="Mondo S."/>
            <person name="Pangilinan J."/>
            <person name="Riley R."/>
            <person name="LaButti K."/>
            <person name="Andreopoulos B."/>
            <person name="Lipzen A."/>
            <person name="Chen C."/>
            <person name="Yan M."/>
            <person name="Daum C."/>
            <person name="Ng V."/>
            <person name="Clum A."/>
            <person name="Steindorff A."/>
            <person name="Ohm R.A."/>
            <person name="Martin F."/>
            <person name="Silar P."/>
            <person name="Natvig D.O."/>
            <person name="Lalanne C."/>
            <person name="Gautier V."/>
            <person name="Ament-Velasquez S.L."/>
            <person name="Kruys A."/>
            <person name="Hutchinson M.I."/>
            <person name="Powell A.J."/>
            <person name="Barry K."/>
            <person name="Miller A.N."/>
            <person name="Grigoriev I.V."/>
            <person name="Debuchy R."/>
            <person name="Gladieux P."/>
            <person name="Hiltunen Thoren M."/>
            <person name="Johannesson H."/>
        </authorList>
    </citation>
    <scope>NUCLEOTIDE SEQUENCE</scope>
    <source>
        <strain evidence="10">FGSC 1904</strain>
    </source>
</reference>
<dbReference type="Gene3D" id="2.60.120.200">
    <property type="match status" value="1"/>
</dbReference>
<keyword evidence="6" id="KW-0175">Coiled coil</keyword>
<dbReference type="InterPro" id="IPR035661">
    <property type="entry name" value="EMP46/EMP47_N"/>
</dbReference>
<keyword evidence="5 8" id="KW-0472">Membrane</keyword>
<feature type="domain" description="L-type lectin-like" evidence="9">
    <location>
        <begin position="68"/>
        <end position="280"/>
    </location>
</feature>
<evidence type="ECO:0000256" key="1">
    <source>
        <dbReference type="ARBA" id="ARBA00004479"/>
    </source>
</evidence>
<feature type="coiled-coil region" evidence="6">
    <location>
        <begin position="404"/>
        <end position="438"/>
    </location>
</feature>
<keyword evidence="4 8" id="KW-1133">Transmembrane helix</keyword>
<dbReference type="GO" id="GO:0005793">
    <property type="term" value="C:endoplasmic reticulum-Golgi intermediate compartment"/>
    <property type="evidence" value="ECO:0007669"/>
    <property type="project" value="TreeGrafter"/>
</dbReference>
<proteinExistence type="predicted"/>
<evidence type="ECO:0000256" key="4">
    <source>
        <dbReference type="ARBA" id="ARBA00022989"/>
    </source>
</evidence>
<evidence type="ECO:0000259" key="9">
    <source>
        <dbReference type="PROSITE" id="PS51328"/>
    </source>
</evidence>
<dbReference type="InterPro" id="IPR005052">
    <property type="entry name" value="Lectin_leg"/>
</dbReference>
<dbReference type="PROSITE" id="PS51328">
    <property type="entry name" value="L_LECTIN_LIKE"/>
    <property type="match status" value="1"/>
</dbReference>
<dbReference type="GO" id="GO:0006888">
    <property type="term" value="P:endoplasmic reticulum to Golgi vesicle-mediated transport"/>
    <property type="evidence" value="ECO:0007669"/>
    <property type="project" value="TreeGrafter"/>
</dbReference>
<dbReference type="GO" id="GO:0005537">
    <property type="term" value="F:D-mannose binding"/>
    <property type="evidence" value="ECO:0007669"/>
    <property type="project" value="TreeGrafter"/>
</dbReference>
<evidence type="ECO:0000256" key="6">
    <source>
        <dbReference type="SAM" id="Coils"/>
    </source>
</evidence>
<dbReference type="GO" id="GO:0005789">
    <property type="term" value="C:endoplasmic reticulum membrane"/>
    <property type="evidence" value="ECO:0007669"/>
    <property type="project" value="TreeGrafter"/>
</dbReference>
<dbReference type="EMBL" id="JAUTDP010000012">
    <property type="protein sequence ID" value="KAK3391732.1"/>
    <property type="molecule type" value="Genomic_DNA"/>
</dbReference>
<dbReference type="Proteomes" id="UP001281003">
    <property type="component" value="Unassembled WGS sequence"/>
</dbReference>
<evidence type="ECO:0000256" key="3">
    <source>
        <dbReference type="ARBA" id="ARBA00022729"/>
    </source>
</evidence>
<comment type="caution">
    <text evidence="10">The sequence shown here is derived from an EMBL/GenBank/DDBJ whole genome shotgun (WGS) entry which is preliminary data.</text>
</comment>
<name>A0AAE0U5L1_SORBR</name>
<evidence type="ECO:0000256" key="8">
    <source>
        <dbReference type="SAM" id="Phobius"/>
    </source>
</evidence>
<protein>
    <submittedName>
        <fullName evidence="10">Concanavalin A-like lectin/glucanase domain-containing protein</fullName>
    </submittedName>
</protein>
<reference evidence="10" key="2">
    <citation type="submission" date="2023-07" db="EMBL/GenBank/DDBJ databases">
        <authorList>
            <consortium name="Lawrence Berkeley National Laboratory"/>
            <person name="Haridas S."/>
            <person name="Hensen N."/>
            <person name="Bonometti L."/>
            <person name="Westerberg I."/>
            <person name="Brannstrom I.O."/>
            <person name="Guillou S."/>
            <person name="Cros-Aarteil S."/>
            <person name="Calhoun S."/>
            <person name="Kuo A."/>
            <person name="Mondo S."/>
            <person name="Pangilinan J."/>
            <person name="Riley R."/>
            <person name="LaButti K."/>
            <person name="Andreopoulos B."/>
            <person name="Lipzen A."/>
            <person name="Chen C."/>
            <person name="Yanf M."/>
            <person name="Daum C."/>
            <person name="Ng V."/>
            <person name="Clum A."/>
            <person name="Steindorff A."/>
            <person name="Ohm R."/>
            <person name="Martin F."/>
            <person name="Silar P."/>
            <person name="Natvig D."/>
            <person name="Lalanne C."/>
            <person name="Gautier V."/>
            <person name="Ament-velasquez S.L."/>
            <person name="Kruys A."/>
            <person name="Hutchinson M.I."/>
            <person name="Powell A.J."/>
            <person name="Barry K."/>
            <person name="Miller A.N."/>
            <person name="Grigoriev I.V."/>
            <person name="Debuchy R."/>
            <person name="Gladieux P."/>
            <person name="Thoren M.H."/>
            <person name="Johannesson H."/>
        </authorList>
    </citation>
    <scope>NUCLEOTIDE SEQUENCE</scope>
    <source>
        <strain evidence="10">FGSC 1904</strain>
    </source>
</reference>
<feature type="compositionally biased region" description="Low complexity" evidence="7">
    <location>
        <begin position="288"/>
        <end position="303"/>
    </location>
</feature>
<dbReference type="Pfam" id="PF03388">
    <property type="entry name" value="Lectin_leg-like"/>
    <property type="match status" value="1"/>
</dbReference>